<keyword evidence="8" id="KW-1185">Reference proteome</keyword>
<dbReference type="Gene3D" id="3.40.50.2300">
    <property type="match status" value="1"/>
</dbReference>
<dbReference type="Proteomes" id="UP001164746">
    <property type="component" value="Chromosome 10"/>
</dbReference>
<evidence type="ECO:0000313" key="8">
    <source>
        <dbReference type="Proteomes" id="UP001164746"/>
    </source>
</evidence>
<dbReference type="EMBL" id="CP111021">
    <property type="protein sequence ID" value="WAR17264.1"/>
    <property type="molecule type" value="Genomic_DNA"/>
</dbReference>
<gene>
    <name evidence="7" type="ORF">MAR_031858</name>
</gene>
<evidence type="ECO:0000256" key="5">
    <source>
        <dbReference type="ARBA" id="ARBA00023180"/>
    </source>
</evidence>
<keyword evidence="3" id="KW-1133">Transmembrane helix</keyword>
<feature type="domain" description="Receptor ligand binding region" evidence="6">
    <location>
        <begin position="51"/>
        <end position="143"/>
    </location>
</feature>
<keyword evidence="4" id="KW-0472">Membrane</keyword>
<evidence type="ECO:0000259" key="6">
    <source>
        <dbReference type="Pfam" id="PF01094"/>
    </source>
</evidence>
<evidence type="ECO:0000256" key="4">
    <source>
        <dbReference type="ARBA" id="ARBA00023136"/>
    </source>
</evidence>
<evidence type="ECO:0000256" key="1">
    <source>
        <dbReference type="ARBA" id="ARBA00004370"/>
    </source>
</evidence>
<dbReference type="Pfam" id="PF01094">
    <property type="entry name" value="ANF_receptor"/>
    <property type="match status" value="1"/>
</dbReference>
<evidence type="ECO:0000313" key="7">
    <source>
        <dbReference type="EMBL" id="WAR17264.1"/>
    </source>
</evidence>
<dbReference type="InterPro" id="IPR001828">
    <property type="entry name" value="ANF_lig-bd_rcpt"/>
</dbReference>
<comment type="subcellular location">
    <subcellularLocation>
        <location evidence="1">Membrane</location>
    </subcellularLocation>
</comment>
<proteinExistence type="predicted"/>
<accession>A0ABY7F7A9</accession>
<keyword evidence="5" id="KW-0325">Glycoprotein</keyword>
<evidence type="ECO:0000256" key="2">
    <source>
        <dbReference type="ARBA" id="ARBA00022692"/>
    </source>
</evidence>
<organism evidence="7 8">
    <name type="scientific">Mya arenaria</name>
    <name type="common">Soft-shell clam</name>
    <dbReference type="NCBI Taxonomy" id="6604"/>
    <lineage>
        <taxon>Eukaryota</taxon>
        <taxon>Metazoa</taxon>
        <taxon>Spiralia</taxon>
        <taxon>Lophotrochozoa</taxon>
        <taxon>Mollusca</taxon>
        <taxon>Bivalvia</taxon>
        <taxon>Autobranchia</taxon>
        <taxon>Heteroconchia</taxon>
        <taxon>Euheterodonta</taxon>
        <taxon>Imparidentia</taxon>
        <taxon>Neoheterodontei</taxon>
        <taxon>Myida</taxon>
        <taxon>Myoidea</taxon>
        <taxon>Myidae</taxon>
        <taxon>Mya</taxon>
    </lineage>
</organism>
<dbReference type="SUPFAM" id="SSF53822">
    <property type="entry name" value="Periplasmic binding protein-like I"/>
    <property type="match status" value="1"/>
</dbReference>
<protein>
    <submittedName>
        <fullName evidence="7">TS1R1-like protein</fullName>
    </submittedName>
</protein>
<name>A0ABY7F7A9_MYAAR</name>
<dbReference type="PANTHER" id="PTHR24060">
    <property type="entry name" value="METABOTROPIC GLUTAMATE RECEPTOR"/>
    <property type="match status" value="1"/>
</dbReference>
<sequence length="332" mass="36998">MSATQTAVLLMSDVLSGNETSPLIERMQRPSLLSSDLSYQRKDFCNCSSPPQLQVVKTYRNFQNVASLIPDDDLQIEVMVATMEQLGWNRIVVLYQDDADGRHLWELLQELTIDSGICVSLASAINVTNGISSSRIQFALQHVIEDEISGLVFLGDAGVAVELFRAMDASVFSNSPVVMLSESASMQMAVFRRADGTLIGRSLGTLSVAPLYIPIPEFLQHWRAIFTNTTVFQQRSAINPWLDDVYYDVTGCDTLNCTINQMDAFQYNATFRDFFEDLYSFYAMAGAHLIVKAASPLSLHSVLTISLSAQVELDGDIRKYELYNWQPGETLV</sequence>
<evidence type="ECO:0000256" key="3">
    <source>
        <dbReference type="ARBA" id="ARBA00022989"/>
    </source>
</evidence>
<reference evidence="7" key="1">
    <citation type="submission" date="2022-11" db="EMBL/GenBank/DDBJ databases">
        <title>Centuries of genome instability and evolution in soft-shell clam transmissible cancer (bioRxiv).</title>
        <authorList>
            <person name="Hart S.F.M."/>
            <person name="Yonemitsu M.A."/>
            <person name="Giersch R.M."/>
            <person name="Beal B.F."/>
            <person name="Arriagada G."/>
            <person name="Davis B.W."/>
            <person name="Ostrander E.A."/>
            <person name="Goff S.P."/>
            <person name="Metzger M.J."/>
        </authorList>
    </citation>
    <scope>NUCLEOTIDE SEQUENCE</scope>
    <source>
        <strain evidence="7">MELC-2E11</strain>
        <tissue evidence="7">Siphon/mantle</tissue>
    </source>
</reference>
<dbReference type="InterPro" id="IPR050726">
    <property type="entry name" value="mGluR"/>
</dbReference>
<dbReference type="InterPro" id="IPR028082">
    <property type="entry name" value="Peripla_BP_I"/>
</dbReference>
<keyword evidence="2" id="KW-0812">Transmembrane</keyword>
<feature type="non-terminal residue" evidence="7">
    <location>
        <position position="1"/>
    </location>
</feature>